<dbReference type="InterPro" id="IPR051200">
    <property type="entry name" value="Host-pathogen_enzymatic-act"/>
</dbReference>
<evidence type="ECO:0000259" key="1">
    <source>
        <dbReference type="Pfam" id="PF13360"/>
    </source>
</evidence>
<dbReference type="InterPro" id="IPR011048">
    <property type="entry name" value="Haem_d1_sf"/>
</dbReference>
<dbReference type="PANTHER" id="PTHR47197:SF3">
    <property type="entry name" value="DIHYDRO-HEME D1 DEHYDROGENASE"/>
    <property type="match status" value="1"/>
</dbReference>
<proteinExistence type="predicted"/>
<comment type="caution">
    <text evidence="2">The sequence shown here is derived from an EMBL/GenBank/DDBJ whole genome shotgun (WGS) entry which is preliminary data.</text>
</comment>
<keyword evidence="3" id="KW-1185">Reference proteome</keyword>
<feature type="domain" description="Pyrrolo-quinoline quinone repeat" evidence="1">
    <location>
        <begin position="26"/>
        <end position="135"/>
    </location>
</feature>
<dbReference type="Gene3D" id="2.130.10.10">
    <property type="entry name" value="YVTN repeat-like/Quinoprotein amine dehydrogenase"/>
    <property type="match status" value="2"/>
</dbReference>
<accession>A0ABQ1H786</accession>
<reference evidence="3" key="1">
    <citation type="journal article" date="2019" name="Int. J. Syst. Evol. Microbiol.">
        <title>The Global Catalogue of Microorganisms (GCM) 10K type strain sequencing project: providing services to taxonomists for standard genome sequencing and annotation.</title>
        <authorList>
            <consortium name="The Broad Institute Genomics Platform"/>
            <consortium name="The Broad Institute Genome Sequencing Center for Infectious Disease"/>
            <person name="Wu L."/>
            <person name="Ma J."/>
        </authorList>
    </citation>
    <scope>NUCLEOTIDE SEQUENCE [LARGE SCALE GENOMIC DNA]</scope>
    <source>
        <strain evidence="3">CGMCC 1.10106</strain>
    </source>
</reference>
<dbReference type="Pfam" id="PF13360">
    <property type="entry name" value="PQQ_2"/>
    <property type="match status" value="1"/>
</dbReference>
<evidence type="ECO:0000313" key="3">
    <source>
        <dbReference type="Proteomes" id="UP000618591"/>
    </source>
</evidence>
<sequence length="310" mass="31867">MRVVGRIAAGGDGGWDYVSIDEAARKLYITRRASIMSLDADTGKPTLALAMTNRSHQVVPINGGKELLVTNGGDATVTILDAATGKARITTTVSAGPDAAILEPTTGLVLVLGHKSGKVDLIDPKSGALRGSIDVGGTLEYAAADGRGKAFVNVEDKGELVAIDMKTRTVLGHYKMAGCEEPTGLAYLAPNNLLLAACGNGVAAFVSPNTGSVVQALKIGEGSDAAFYDSVRKLAYVPSGATGTLSVIAVLGQTARIVETVETAKGARLGMVDTKTGRVYLPSVKYSPPTAVGSRPPMVPGSFEILVVGR</sequence>
<dbReference type="PANTHER" id="PTHR47197">
    <property type="entry name" value="PROTEIN NIRF"/>
    <property type="match status" value="1"/>
</dbReference>
<dbReference type="EMBL" id="BMDW01000036">
    <property type="protein sequence ID" value="GGA61817.1"/>
    <property type="molecule type" value="Genomic_DNA"/>
</dbReference>
<dbReference type="InterPro" id="IPR015943">
    <property type="entry name" value="WD40/YVTN_repeat-like_dom_sf"/>
</dbReference>
<protein>
    <recommendedName>
        <fullName evidence="1">Pyrrolo-quinoline quinone repeat domain-containing protein</fullName>
    </recommendedName>
</protein>
<gene>
    <name evidence="2" type="ORF">GCM10011395_35210</name>
</gene>
<dbReference type="Proteomes" id="UP000618591">
    <property type="component" value="Unassembled WGS sequence"/>
</dbReference>
<organism evidence="2 3">
    <name type="scientific">Sphingomonas psychrolutea</name>
    <dbReference type="NCBI Taxonomy" id="1259676"/>
    <lineage>
        <taxon>Bacteria</taxon>
        <taxon>Pseudomonadati</taxon>
        <taxon>Pseudomonadota</taxon>
        <taxon>Alphaproteobacteria</taxon>
        <taxon>Sphingomonadales</taxon>
        <taxon>Sphingomonadaceae</taxon>
        <taxon>Sphingomonas</taxon>
    </lineage>
</organism>
<name>A0ABQ1H786_9SPHN</name>
<evidence type="ECO:0000313" key="2">
    <source>
        <dbReference type="EMBL" id="GGA61817.1"/>
    </source>
</evidence>
<dbReference type="InterPro" id="IPR002372">
    <property type="entry name" value="PQQ_rpt_dom"/>
</dbReference>
<dbReference type="SUPFAM" id="SSF51004">
    <property type="entry name" value="C-terminal (heme d1) domain of cytochrome cd1-nitrite reductase"/>
    <property type="match status" value="1"/>
</dbReference>